<comment type="caution">
    <text evidence="1">The sequence shown here is derived from an EMBL/GenBank/DDBJ whole genome shotgun (WGS) entry which is preliminary data.</text>
</comment>
<name>A0ABD3IRW2_EUCGL</name>
<accession>A0ABD3IRW2</accession>
<dbReference type="EMBL" id="JBJKBG010000011">
    <property type="protein sequence ID" value="KAL3717215.1"/>
    <property type="molecule type" value="Genomic_DNA"/>
</dbReference>
<organism evidence="1 2">
    <name type="scientific">Eucalyptus globulus</name>
    <name type="common">Tasmanian blue gum</name>
    <dbReference type="NCBI Taxonomy" id="34317"/>
    <lineage>
        <taxon>Eukaryota</taxon>
        <taxon>Viridiplantae</taxon>
        <taxon>Streptophyta</taxon>
        <taxon>Embryophyta</taxon>
        <taxon>Tracheophyta</taxon>
        <taxon>Spermatophyta</taxon>
        <taxon>Magnoliopsida</taxon>
        <taxon>eudicotyledons</taxon>
        <taxon>Gunneridae</taxon>
        <taxon>Pentapetalae</taxon>
        <taxon>rosids</taxon>
        <taxon>malvids</taxon>
        <taxon>Myrtales</taxon>
        <taxon>Myrtaceae</taxon>
        <taxon>Myrtoideae</taxon>
        <taxon>Eucalypteae</taxon>
        <taxon>Eucalyptus</taxon>
    </lineage>
</organism>
<dbReference type="Proteomes" id="UP001634007">
    <property type="component" value="Unassembled WGS sequence"/>
</dbReference>
<reference evidence="1 2" key="1">
    <citation type="submission" date="2024-11" db="EMBL/GenBank/DDBJ databases">
        <title>Chromosome-level genome assembly of Eucalyptus globulus Labill. provides insights into its genome evolution.</title>
        <authorList>
            <person name="Li X."/>
        </authorList>
    </citation>
    <scope>NUCLEOTIDE SEQUENCE [LARGE SCALE GENOMIC DNA]</scope>
    <source>
        <strain evidence="1">CL2024</strain>
        <tissue evidence="1">Fresh tender leaves</tissue>
    </source>
</reference>
<keyword evidence="2" id="KW-1185">Reference proteome</keyword>
<proteinExistence type="predicted"/>
<gene>
    <name evidence="1" type="ORF">ACJRO7_008749</name>
</gene>
<dbReference type="AlphaFoldDB" id="A0ABD3IRW2"/>
<evidence type="ECO:0000313" key="2">
    <source>
        <dbReference type="Proteomes" id="UP001634007"/>
    </source>
</evidence>
<protein>
    <submittedName>
        <fullName evidence="1">Uncharacterized protein</fullName>
    </submittedName>
</protein>
<evidence type="ECO:0000313" key="1">
    <source>
        <dbReference type="EMBL" id="KAL3717215.1"/>
    </source>
</evidence>
<sequence length="218" mass="25578">MACKVLSPSEPHFASHLIWPTLNGELDDTIGNGSSEDSFPFLSAVCFPDGSWNPSYFPQEDFSGGFQSEHHRRDYFYEREELPYGKYGDWPSDHEPCFSSGWERYFFLLRDDDSNDDEQWNGRQKENLYQNEEESHDFYQIGEMQSSDEHDLAAGYGFWPEHIWGEATPETSQQEPTSSFVEPAFYESLFGYWPSLFQEELENFMMIEERASLQREDN</sequence>